<keyword evidence="8" id="KW-1185">Reference proteome</keyword>
<keyword evidence="3" id="KW-0677">Repeat</keyword>
<gene>
    <name evidence="7" type="ORF">ANN_04676</name>
</gene>
<sequence>MSAGGWTVERDEDLTAPYAFKNDSWIAFDDSISVGIKSKYVILRDLAGAALYPVDAADWTGACAEENGTESGGPPRLLRRLHHAFTTLARRSRGAVLETLQEDIRTSTLITFQGDIQLSPYRIVRVVDNLGAVHVVKGCPHRVQCSRQGYFRHPLGCNRFYRCVKFNQYSADFTVFEYDCPDGLAFDERWEVCVWPGSLPEGACEGSSEIAPVPKARYACPAVEGYYADPENCRWFFACLDHSRDGVTPLTAYEFRCPFGLVFDEQNLLCQWPWLVNGCGNIGLRGAYFGAVEFGSGARRGYVATDQQGYVTGAGATSVAHGSGFAAGSGGFFGGQVANSYIAGSSSSERFGNSGFHNEGRGVSSYASLPDSLVSGGRIENSGGVILGETVGIHGVGAGDASVTSDGLAVGVVTDGGNAAFHANNAGARTLYSSGIAHGNEGGYFSGGVVSSVPVHTVQIASKVPAVSVGTLKTQTVSKVSAVPVAHAVPVGTVINTPQFSVAQPLDVHVATSQVPVQPAVVPAAQAVPVTTFRRPSVVKVPVQPAAVSFAQPVPVTTVVKTSQIPSVQPAAVPVAPAVPVTTYQQTVVETPQVPVVPVTTFRRPGIGKAPVVQSAAVPVAPAVPFATYQQTVVETPQVPVAQLNTVRRPAVAKIPVQSAAVPVAPAVPITTYQQTVIETPQVPVAQFNTFRRPAVAKISVQSAAVPVAPAVPITTYQQAIIETPQVPVAQFNTVRRPALAKVPVIQSAAVPVAPAVPVTTYQSAVVETPQVPVSPVTTFKRPNVANVPVIQPRSCSCRTSCSSQNIPTDSVAPIATFRRPALAKFPVEFASVPVAPAVTLTPQNPVAVKTFRRPSAARIAVAQPTIATVTPAPPAIQQSILIGESSQSQVPLVETAPRATYVEGTPVPPVVSVRTRLRPAPAVVETYQTLTTPAPAVAGVQLTYDANPAVSVVTGGAAGISTPLSRSKAPTFGDVIQSRVTSGGYSYSTPATPFVTGVSVPVSPAVNKISSFGRFVSTTPAPAVFTGSTLSVAPVGDYAFSTPAPILATGSPVPEVPILKSRLSYSTPATTIFTGSAVPVIKSRVSSFSTPAVPLVPAVKSNIASVGYSRPSTAPAVTAVPLIETKPVGYSGASLASGLEPAIYDNTQNLAAGLEIPSSTIAPTIIGSGVMRKAGATRLRVVPTSSNLQVEYPRPTFAPAVAVTSVPLSRGYAGKVIVSTPEVPIVRIDGNFGARTSFQGEALLRDQLVPQVNFSSGTYAPPPAGFSFDSGRIRGRGRGRPYSGFVSTTPVPEILVSTPNPLLSVTQKVTGVSTAVPVVTNAYVSPVVPSVTPALAGGYRSRIGGSTSGRIPATRTRVNYDRENVEALLDKYSGNFGGILNNNKEGFISGVIADDISERGRVRISQSNRGRGNVGFSTTTEAPGTVFSTGAGYSSTPATDFKASTLEYSRGFSSTTSSTPVGGLRGKVRYDTDVNIDADGGIGYDAVTVGYEGVKSKSKEAPVVVITRELPNCFSDQVRSRARPGVASTTSVPLIEVSSPALIPVDVRSRVRPIAASTPVVPLVEISYDQSLCPLYQVTGVPVGLDASARAGIGAGRSFDVMDQEAGRFRRNLAEDPWTVNERVYSDIPSTAISSMHAIGTNGKDDILFMYSIVPYISPMTPPWAHVTGHLKVSVRRRQSSGVGRHLTRNAKGNPEELLTGLENLRVQETRSSKKTWKRTTKEEAAEIAKMWSEMRLARNRTQWRTFRHSPMFQRER</sequence>
<evidence type="ECO:0000313" key="8">
    <source>
        <dbReference type="Proteomes" id="UP001148838"/>
    </source>
</evidence>
<dbReference type="Gene3D" id="3.20.20.80">
    <property type="entry name" value="Glycosidases"/>
    <property type="match status" value="1"/>
</dbReference>
<feature type="domain" description="Chitin-binding type-2" evidence="6">
    <location>
        <begin position="217"/>
        <end position="281"/>
    </location>
</feature>
<evidence type="ECO:0000256" key="3">
    <source>
        <dbReference type="ARBA" id="ARBA00022737"/>
    </source>
</evidence>
<organism evidence="7 8">
    <name type="scientific">Periplaneta americana</name>
    <name type="common">American cockroach</name>
    <name type="synonym">Blatta americana</name>
    <dbReference type="NCBI Taxonomy" id="6978"/>
    <lineage>
        <taxon>Eukaryota</taxon>
        <taxon>Metazoa</taxon>
        <taxon>Ecdysozoa</taxon>
        <taxon>Arthropoda</taxon>
        <taxon>Hexapoda</taxon>
        <taxon>Insecta</taxon>
        <taxon>Pterygota</taxon>
        <taxon>Neoptera</taxon>
        <taxon>Polyneoptera</taxon>
        <taxon>Dictyoptera</taxon>
        <taxon>Blattodea</taxon>
        <taxon>Blattoidea</taxon>
        <taxon>Blattidae</taxon>
        <taxon>Blattinae</taxon>
        <taxon>Periplaneta</taxon>
    </lineage>
</organism>
<comment type="caution">
    <text evidence="7">The sequence shown here is derived from an EMBL/GenBank/DDBJ whole genome shotgun (WGS) entry which is preliminary data.</text>
</comment>
<keyword evidence="1" id="KW-0147">Chitin-binding</keyword>
<accession>A0ABQ8TAL6</accession>
<dbReference type="PANTHER" id="PTHR23301:SF0">
    <property type="entry name" value="CHITIN-BINDING TYPE-2 DOMAIN-CONTAINING PROTEIN-RELATED"/>
    <property type="match status" value="1"/>
</dbReference>
<dbReference type="Gene3D" id="2.170.140.10">
    <property type="entry name" value="Chitin binding domain"/>
    <property type="match status" value="2"/>
</dbReference>
<evidence type="ECO:0000313" key="7">
    <source>
        <dbReference type="EMBL" id="KAJ4443026.1"/>
    </source>
</evidence>
<dbReference type="SUPFAM" id="SSF57625">
    <property type="entry name" value="Invertebrate chitin-binding proteins"/>
    <property type="match status" value="2"/>
</dbReference>
<keyword evidence="2" id="KW-0732">Signal</keyword>
<dbReference type="SMART" id="SM00494">
    <property type="entry name" value="ChtBD2"/>
    <property type="match status" value="2"/>
</dbReference>
<dbReference type="InterPro" id="IPR036508">
    <property type="entry name" value="Chitin-bd_dom_sf"/>
</dbReference>
<dbReference type="EMBL" id="JAJSOF020000013">
    <property type="protein sequence ID" value="KAJ4443026.1"/>
    <property type="molecule type" value="Genomic_DNA"/>
</dbReference>
<dbReference type="InterPro" id="IPR002557">
    <property type="entry name" value="Chitin-bd_dom"/>
</dbReference>
<evidence type="ECO:0000256" key="5">
    <source>
        <dbReference type="ARBA" id="ARBA00023180"/>
    </source>
</evidence>
<dbReference type="Pfam" id="PF01607">
    <property type="entry name" value="CBM_14"/>
    <property type="match status" value="2"/>
</dbReference>
<evidence type="ECO:0000256" key="4">
    <source>
        <dbReference type="ARBA" id="ARBA00023157"/>
    </source>
</evidence>
<dbReference type="Proteomes" id="UP001148838">
    <property type="component" value="Unassembled WGS sequence"/>
</dbReference>
<dbReference type="InterPro" id="IPR051940">
    <property type="entry name" value="Chitin_bind-dev_reg"/>
</dbReference>
<keyword evidence="5" id="KW-0325">Glycoprotein</keyword>
<dbReference type="InterPro" id="IPR029070">
    <property type="entry name" value="Chitinase_insertion_sf"/>
</dbReference>
<reference evidence="7 8" key="1">
    <citation type="journal article" date="2022" name="Allergy">
        <title>Genome assembly and annotation of Periplaneta americana reveal a comprehensive cockroach allergen profile.</title>
        <authorList>
            <person name="Wang L."/>
            <person name="Xiong Q."/>
            <person name="Saelim N."/>
            <person name="Wang L."/>
            <person name="Nong W."/>
            <person name="Wan A.T."/>
            <person name="Shi M."/>
            <person name="Liu X."/>
            <person name="Cao Q."/>
            <person name="Hui J.H.L."/>
            <person name="Sookrung N."/>
            <person name="Leung T.F."/>
            <person name="Tungtrongchitr A."/>
            <person name="Tsui S.K.W."/>
        </authorList>
    </citation>
    <scope>NUCLEOTIDE SEQUENCE [LARGE SCALE GENOMIC DNA]</scope>
    <source>
        <strain evidence="7">PWHHKU_190912</strain>
    </source>
</reference>
<dbReference type="Gene3D" id="3.10.50.10">
    <property type="match status" value="1"/>
</dbReference>
<evidence type="ECO:0000256" key="2">
    <source>
        <dbReference type="ARBA" id="ARBA00022729"/>
    </source>
</evidence>
<feature type="domain" description="Chitin-binding type-2" evidence="6">
    <location>
        <begin position="142"/>
        <end position="206"/>
    </location>
</feature>
<evidence type="ECO:0000256" key="1">
    <source>
        <dbReference type="ARBA" id="ARBA00022669"/>
    </source>
</evidence>
<protein>
    <recommendedName>
        <fullName evidence="6">Chitin-binding type-2 domain-containing protein</fullName>
    </recommendedName>
</protein>
<keyword evidence="4" id="KW-1015">Disulfide bond</keyword>
<evidence type="ECO:0000259" key="6">
    <source>
        <dbReference type="PROSITE" id="PS50940"/>
    </source>
</evidence>
<name>A0ABQ8TAL6_PERAM</name>
<proteinExistence type="predicted"/>
<dbReference type="PANTHER" id="PTHR23301">
    <property type="entry name" value="CHITIN BINDING PERITROPHIN-A"/>
    <property type="match status" value="1"/>
</dbReference>
<dbReference type="PROSITE" id="PS50940">
    <property type="entry name" value="CHIT_BIND_II"/>
    <property type="match status" value="2"/>
</dbReference>